<proteinExistence type="predicted"/>
<evidence type="ECO:0000313" key="2">
    <source>
        <dbReference type="RefSeq" id="XP_025408824.1"/>
    </source>
</evidence>
<accession>A0A8B8FD67</accession>
<dbReference type="AlphaFoldDB" id="A0A8B8FD67"/>
<dbReference type="OrthoDB" id="7699082at2759"/>
<organism evidence="1 2">
    <name type="scientific">Sipha flava</name>
    <name type="common">yellow sugarcane aphid</name>
    <dbReference type="NCBI Taxonomy" id="143950"/>
    <lineage>
        <taxon>Eukaryota</taxon>
        <taxon>Metazoa</taxon>
        <taxon>Ecdysozoa</taxon>
        <taxon>Arthropoda</taxon>
        <taxon>Hexapoda</taxon>
        <taxon>Insecta</taxon>
        <taxon>Pterygota</taxon>
        <taxon>Neoptera</taxon>
        <taxon>Paraneoptera</taxon>
        <taxon>Hemiptera</taxon>
        <taxon>Sternorrhyncha</taxon>
        <taxon>Aphidomorpha</taxon>
        <taxon>Aphidoidea</taxon>
        <taxon>Aphididae</taxon>
        <taxon>Sipha</taxon>
    </lineage>
</organism>
<dbReference type="RefSeq" id="XP_025408824.1">
    <property type="nucleotide sequence ID" value="XM_025553039.1"/>
</dbReference>
<gene>
    <name evidence="2" type="primary">LOC112682436</name>
</gene>
<dbReference type="Proteomes" id="UP000694846">
    <property type="component" value="Unplaced"/>
</dbReference>
<feature type="non-terminal residue" evidence="2">
    <location>
        <position position="1"/>
    </location>
</feature>
<sequence>SIDEDDIQQLRLAALMTIKRKSTVELTNSPEKTKDEKRHISIDEDDTQQLRLAALMTFKRKSTVELNNSPKKKRPRIIFEHNNNNLLINQEDGFNYHKNEKNKKTIIESKTLEVFRDDDEKYIEEDEDEEDEGIQERQQIYDKKVTIQHNDLVDLRTELKRRKALRLNTIQVEVKKKPKSFYPARLLQSAIRDVVKSSSSNEVKRNKHSKIPEIVIKTEGNLDGRRVFVMNRNSKTRRDLSILHPKCQEVYDSEGESYTNVKVSMYLRTVVNSSNTIQKGFKKIKKPILWP</sequence>
<evidence type="ECO:0000313" key="1">
    <source>
        <dbReference type="Proteomes" id="UP000694846"/>
    </source>
</evidence>
<keyword evidence="1" id="KW-1185">Reference proteome</keyword>
<protein>
    <submittedName>
        <fullName evidence="2">Uncharacterized protein LOC112682436</fullName>
    </submittedName>
</protein>
<name>A0A8B8FD67_9HEMI</name>
<dbReference type="GeneID" id="112682436"/>
<reference evidence="2" key="1">
    <citation type="submission" date="2025-08" db="UniProtKB">
        <authorList>
            <consortium name="RefSeq"/>
        </authorList>
    </citation>
    <scope>IDENTIFICATION</scope>
    <source>
        <tissue evidence="2">Whole body</tissue>
    </source>
</reference>